<dbReference type="GO" id="GO:0006893">
    <property type="term" value="P:Golgi to plasma membrane transport"/>
    <property type="evidence" value="ECO:0007669"/>
    <property type="project" value="TreeGrafter"/>
</dbReference>
<dbReference type="GO" id="GO:0000145">
    <property type="term" value="C:exocyst"/>
    <property type="evidence" value="ECO:0007669"/>
    <property type="project" value="TreeGrafter"/>
</dbReference>
<dbReference type="AlphaFoldDB" id="A0A9W6Z3A2"/>
<dbReference type="Proteomes" id="UP001165063">
    <property type="component" value="Unassembled WGS sequence"/>
</dbReference>
<evidence type="ECO:0000313" key="3">
    <source>
        <dbReference type="EMBL" id="GMG40924.1"/>
    </source>
</evidence>
<evidence type="ECO:0000259" key="2">
    <source>
        <dbReference type="Pfam" id="PF07393"/>
    </source>
</evidence>
<feature type="compositionally biased region" description="Polar residues" evidence="1">
    <location>
        <begin position="23"/>
        <end position="34"/>
    </location>
</feature>
<keyword evidence="4" id="KW-1185">Reference proteome</keyword>
<accession>A0A9W6Z3A2</accession>
<dbReference type="GO" id="GO:0006887">
    <property type="term" value="P:exocytosis"/>
    <property type="evidence" value="ECO:0007669"/>
    <property type="project" value="TreeGrafter"/>
</dbReference>
<dbReference type="OrthoDB" id="5554140at2759"/>
<protein>
    <submittedName>
        <fullName evidence="3">Unnamed protein product</fullName>
    </submittedName>
</protein>
<proteinExistence type="predicted"/>
<dbReference type="EMBL" id="BSXU01004136">
    <property type="protein sequence ID" value="GMG40924.1"/>
    <property type="molecule type" value="Genomic_DNA"/>
</dbReference>
<feature type="region of interest" description="Disordered" evidence="1">
    <location>
        <begin position="547"/>
        <end position="574"/>
    </location>
</feature>
<dbReference type="InterPro" id="IPR048627">
    <property type="entry name" value="Sec10_HB"/>
</dbReference>
<evidence type="ECO:0000313" key="4">
    <source>
        <dbReference type="Proteomes" id="UP001165063"/>
    </source>
</evidence>
<feature type="domain" description="Exocyst complex component Sec10-like alpha-helical bundle" evidence="2">
    <location>
        <begin position="491"/>
        <end position="932"/>
    </location>
</feature>
<reference evidence="3" key="1">
    <citation type="submission" date="2023-04" db="EMBL/GenBank/DDBJ databases">
        <title>Ambrosiozyma monospora NBRC 1965.</title>
        <authorList>
            <person name="Ichikawa N."/>
            <person name="Sato H."/>
            <person name="Tonouchi N."/>
        </authorList>
    </citation>
    <scope>NUCLEOTIDE SEQUENCE</scope>
    <source>
        <strain evidence="3">NBRC 1965</strain>
    </source>
</reference>
<dbReference type="InterPro" id="IPR009976">
    <property type="entry name" value="Sec10-like"/>
</dbReference>
<organism evidence="3 4">
    <name type="scientific">Ambrosiozyma monospora</name>
    <name type="common">Yeast</name>
    <name type="synonym">Endomycopsis monosporus</name>
    <dbReference type="NCBI Taxonomy" id="43982"/>
    <lineage>
        <taxon>Eukaryota</taxon>
        <taxon>Fungi</taxon>
        <taxon>Dikarya</taxon>
        <taxon>Ascomycota</taxon>
        <taxon>Saccharomycotina</taxon>
        <taxon>Pichiomycetes</taxon>
        <taxon>Pichiales</taxon>
        <taxon>Pichiaceae</taxon>
        <taxon>Ambrosiozyma</taxon>
    </lineage>
</organism>
<dbReference type="PANTHER" id="PTHR12100">
    <property type="entry name" value="SEC10"/>
    <property type="match status" value="1"/>
</dbReference>
<comment type="caution">
    <text evidence="3">The sequence shown here is derived from an EMBL/GenBank/DDBJ whole genome shotgun (WGS) entry which is preliminary data.</text>
</comment>
<name>A0A9W6Z3A2_AMBMO</name>
<sequence length="949" mass="108205">MHLTELGNWKKTSKKQLTRARRSTVSSNGTTTSYQHHRRKSSVSRSTSTSNHKRNSHAADINPEQVQQLLILDDDDDTSNLNPINCLKKQISDPHLARSQFIKIYGIMSPIVSDMLVKQYANIQNLAVLKEFNNPSDQAILFSNILRFLSLYKYEPGFKTMIIRLNAILELFVTTLVREIEINLNHHDYAIVRSLISSMDNLVIDSEEIQVDPLEALLELFINKYIESYTLMMTDDYVNGSFFEKVNFFERGVVNGYKFRFDQMDELFDTKLLNLLNSQLSEINSIFHYPDTLKPTSNANTIDEVPVVLKVFETFLSSHLIGGFVDKVIQKAKEIDSSEADVLYLERPKKGKPQKDQEIDDGEVEKAPTQENVWADTNIVGPKKESTAINTIAESKEAGTEEEDDEPEASRHINIMNESSLFFQCVPYIHNKLVQTINVLKYPETMIYISNKDKEPARMDYAKVITGFVNFYYEQYLLEFSELLPKQTQSSLVKLISDWNSNKEKNEKQIEQDILNLVVEEKTESKSSTFDIFSNFTNIFKFSGGHSKHSSTEEDGSISTSTETGTTAVNNTEDDAKNTKLTKFAATMKILKTNVENIKSLISMDLIVLILQNVKNSYELLLGLTHNSTTKELNTTIYQTCSGMFVNTIETIINQHIQPGFDEALQRLKNYNLKTKRLDNKLSEPLTNFIELVNVGDLIIQMVDIFYNTELVTPGIVKSSKVAGQHRDFLSSHTNKCDIVISKMETILDSYVADGLDVSINVILSEITHAIVDSGLNEKTYDLKDVPDTSRNSVYAVDVVSILNKRFSLLTGAIDKSILDIFQEEIGERFINVLVKLINKKLIISSTGSILFISDLNYLYEFFQKWRIKKTVSYLKALKQIAQIYLIDCYDKTQCKELGKLVISLGRDNGVFNPEEVYYFTSRRSDWLKIKKSVDKLMYGFGAEDCVIM</sequence>
<feature type="compositionally biased region" description="Basic residues" evidence="1">
    <location>
        <begin position="11"/>
        <end position="22"/>
    </location>
</feature>
<feature type="region of interest" description="Disordered" evidence="1">
    <location>
        <begin position="1"/>
        <end position="60"/>
    </location>
</feature>
<dbReference type="Pfam" id="PF07393">
    <property type="entry name" value="Sec10_HB"/>
    <property type="match status" value="1"/>
</dbReference>
<dbReference type="PANTHER" id="PTHR12100:SF1">
    <property type="entry name" value="RECYCLIN-1"/>
    <property type="match status" value="1"/>
</dbReference>
<gene>
    <name evidence="3" type="ORF">Amon01_000646400</name>
</gene>
<feature type="compositionally biased region" description="Low complexity" evidence="1">
    <location>
        <begin position="557"/>
        <end position="567"/>
    </location>
</feature>
<evidence type="ECO:0000256" key="1">
    <source>
        <dbReference type="SAM" id="MobiDB-lite"/>
    </source>
</evidence>